<gene>
    <name evidence="1" type="primary">wcuT</name>
</gene>
<dbReference type="AlphaFoldDB" id="A0A193SE17"/>
<keyword evidence="1" id="KW-0808">Transferase</keyword>
<dbReference type="Gene3D" id="3.90.550.10">
    <property type="entry name" value="Spore Coat Polysaccharide Biosynthesis Protein SpsA, Chain A"/>
    <property type="match status" value="1"/>
</dbReference>
<organism evidence="1">
    <name type="scientific">Klebsiella pneumoniae</name>
    <dbReference type="NCBI Taxonomy" id="573"/>
    <lineage>
        <taxon>Bacteria</taxon>
        <taxon>Pseudomonadati</taxon>
        <taxon>Pseudomonadota</taxon>
        <taxon>Gammaproteobacteria</taxon>
        <taxon>Enterobacterales</taxon>
        <taxon>Enterobacteriaceae</taxon>
        <taxon>Klebsiella/Raoultella group</taxon>
        <taxon>Klebsiella</taxon>
        <taxon>Klebsiella pneumoniae complex</taxon>
    </lineage>
</organism>
<accession>A0A193SE17</accession>
<name>A0A193SE17_KLEPN</name>
<dbReference type="InterPro" id="IPR029044">
    <property type="entry name" value="Nucleotide-diphossugar_trans"/>
</dbReference>
<dbReference type="EMBL" id="LT174574">
    <property type="protein sequence ID" value="CZQ24818.1"/>
    <property type="molecule type" value="Genomic_DNA"/>
</dbReference>
<dbReference type="SUPFAM" id="SSF53448">
    <property type="entry name" value="Nucleotide-diphospho-sugar transferases"/>
    <property type="match status" value="1"/>
</dbReference>
<protein>
    <submittedName>
        <fullName evidence="1">Glycosyltransferase</fullName>
    </submittedName>
</protein>
<sequence>MNNIAILVVLYDKELIDSKTLTSLVNFDFNFNSLVIYNNGPVNLAVNEQFVNSLYDKFKSVKIVNDLNNSPLSKIYNNFISEIEVSSYVILDDDTELNPSYIDMLNDNYLKSKYDIVVPKIISKGGEQYYPISNGLPVITEGDVNNLPNLLSITSGVVINNTLLAKINVLNNRVFDERYALYGVDTSFFKNISKNKRVSIGLASHLSHSLSRAESIDSPFRRKERLFDLAISTRCYPSLFNYYYFIKTLIKLFFSRNFKLALSVVDVFCKGRHPKC</sequence>
<proteinExistence type="predicted"/>
<reference evidence="1" key="2">
    <citation type="submission" date="2016-06" db="EMBL/GenBank/DDBJ databases">
        <title>Towards a vaccine: An investigation of Klebsiella pneumoniae surface antigens.</title>
        <authorList>
            <person name="Follador R."/>
            <person name="Heinz E."/>
            <person name="Wyres K.L."/>
            <person name="Ellington M.J."/>
            <person name="Kowarik M."/>
            <person name="Holt K.E."/>
            <person name="Thomson N.R."/>
        </authorList>
    </citation>
    <scope>NUCLEOTIDE SEQUENCE</scope>
    <source>
        <strain evidence="1">AKPRH129274</strain>
    </source>
</reference>
<dbReference type="GO" id="GO:0016740">
    <property type="term" value="F:transferase activity"/>
    <property type="evidence" value="ECO:0007669"/>
    <property type="project" value="UniProtKB-KW"/>
</dbReference>
<reference evidence="1" key="1">
    <citation type="submission" date="2016-02" db="EMBL/GenBank/DDBJ databases">
        <authorList>
            <person name="Wen L."/>
            <person name="He K."/>
            <person name="Yang H."/>
        </authorList>
    </citation>
    <scope>NUCLEOTIDE SEQUENCE</scope>
    <source>
        <strain evidence="1">AKPRH129274</strain>
    </source>
</reference>
<evidence type="ECO:0000313" key="1">
    <source>
        <dbReference type="EMBL" id="CZQ24818.1"/>
    </source>
</evidence>